<evidence type="ECO:0000313" key="12">
    <source>
        <dbReference type="Proteomes" id="UP000533598"/>
    </source>
</evidence>
<name>A0A7W7FUA1_9PSEU</name>
<dbReference type="InterPro" id="IPR040919">
    <property type="entry name" value="Asparaginase_C"/>
</dbReference>
<accession>A0A7W7FUA1</accession>
<dbReference type="EC" id="3.5.1.1" evidence="2"/>
<dbReference type="PRINTS" id="PR00139">
    <property type="entry name" value="ASNGLNASE"/>
</dbReference>
<dbReference type="PANTHER" id="PTHR11707">
    <property type="entry name" value="L-ASPARAGINASE"/>
    <property type="match status" value="1"/>
</dbReference>
<comment type="similarity">
    <text evidence="1">Belongs to the asparaginase 1 family.</text>
</comment>
<protein>
    <recommendedName>
        <fullName evidence="2">asparaginase</fullName>
        <ecNumber evidence="2">3.5.1.1</ecNumber>
    </recommendedName>
</protein>
<dbReference type="InterPro" id="IPR027473">
    <property type="entry name" value="L-asparaginase_C"/>
</dbReference>
<feature type="binding site" evidence="6">
    <location>
        <begin position="86"/>
        <end position="87"/>
    </location>
    <ligand>
        <name>substrate</name>
    </ligand>
</feature>
<dbReference type="PROSITE" id="PS00144">
    <property type="entry name" value="ASN_GLN_ASE_1"/>
    <property type="match status" value="1"/>
</dbReference>
<comment type="caution">
    <text evidence="11">The sequence shown here is derived from an EMBL/GenBank/DDBJ whole genome shotgun (WGS) entry which is preliminary data.</text>
</comment>
<dbReference type="PROSITE" id="PS00917">
    <property type="entry name" value="ASN_GLN_ASE_2"/>
    <property type="match status" value="1"/>
</dbReference>
<feature type="domain" description="L-asparaginase N-terminal" evidence="9">
    <location>
        <begin position="3"/>
        <end position="186"/>
    </location>
</feature>
<dbReference type="InterPro" id="IPR004550">
    <property type="entry name" value="AsnASE_II"/>
</dbReference>
<dbReference type="PROSITE" id="PS51732">
    <property type="entry name" value="ASN_GLN_ASE_3"/>
    <property type="match status" value="1"/>
</dbReference>
<feature type="active site" evidence="7">
    <location>
        <position position="12"/>
    </location>
</feature>
<dbReference type="SUPFAM" id="SSF53774">
    <property type="entry name" value="Glutaminase/Asparaginase"/>
    <property type="match status" value="1"/>
</dbReference>
<reference evidence="11 12" key="1">
    <citation type="submission" date="2020-08" db="EMBL/GenBank/DDBJ databases">
        <title>Sequencing the genomes of 1000 actinobacteria strains.</title>
        <authorList>
            <person name="Klenk H.-P."/>
        </authorList>
    </citation>
    <scope>NUCLEOTIDE SEQUENCE [LARGE SCALE GENOMIC DNA]</scope>
    <source>
        <strain evidence="11 12">DSM 44230</strain>
    </source>
</reference>
<dbReference type="GO" id="GO:0006528">
    <property type="term" value="P:asparagine metabolic process"/>
    <property type="evidence" value="ECO:0007669"/>
    <property type="project" value="InterPro"/>
</dbReference>
<sequence>MGRLVVIATGGTISSTPTEAGLAAALPGGTVLDALPSPQPVPVEVVDLCTVDSSAITLDQQLGLLRQVRATLADPQVRGIVVTHGTDTMEETAFLLDLHHDDPRPVVFTGSQRPLGAPGSDAPGNLADAFAVARQARDHGVLIAFGGKIHAARGTVKHHTLNPDAYQDPSAAPVGHLIGGEVLLQAPAPRPAALPVPTVTEAPRVDILTHHTGGDAVLLRAAVAAGARGLVLVGAGAGNVNPEVVEAVREATAAGVLVAVTSRTAAGPVLPIYTSATELTRAGAVLTGTLRAAQARIAVLSALLAGQPERLPELLDC</sequence>
<dbReference type="PIRSF" id="PIRSF001220">
    <property type="entry name" value="L-ASNase_gatD"/>
    <property type="match status" value="1"/>
</dbReference>
<organism evidence="11 12">
    <name type="scientific">Crossiella cryophila</name>
    <dbReference type="NCBI Taxonomy" id="43355"/>
    <lineage>
        <taxon>Bacteria</taxon>
        <taxon>Bacillati</taxon>
        <taxon>Actinomycetota</taxon>
        <taxon>Actinomycetes</taxon>
        <taxon>Pseudonocardiales</taxon>
        <taxon>Pseudonocardiaceae</taxon>
        <taxon>Crossiella</taxon>
    </lineage>
</organism>
<evidence type="ECO:0000256" key="2">
    <source>
        <dbReference type="ARBA" id="ARBA00012920"/>
    </source>
</evidence>
<dbReference type="Gene3D" id="3.40.50.40">
    <property type="match status" value="1"/>
</dbReference>
<evidence type="ECO:0000259" key="10">
    <source>
        <dbReference type="Pfam" id="PF17763"/>
    </source>
</evidence>
<dbReference type="SFLD" id="SFLDS00057">
    <property type="entry name" value="Glutaminase/Asparaginase"/>
    <property type="match status" value="1"/>
</dbReference>
<evidence type="ECO:0000313" key="11">
    <source>
        <dbReference type="EMBL" id="MBB4678037.1"/>
    </source>
</evidence>
<evidence type="ECO:0000256" key="1">
    <source>
        <dbReference type="ARBA" id="ARBA00010518"/>
    </source>
</evidence>
<gene>
    <name evidence="11" type="ORF">HNR67_004155</name>
</gene>
<dbReference type="AlphaFoldDB" id="A0A7W7FUA1"/>
<dbReference type="RefSeq" id="WP_185003916.1">
    <property type="nucleotide sequence ID" value="NZ_JACHMH010000001.1"/>
</dbReference>
<dbReference type="GO" id="GO:0004067">
    <property type="term" value="F:asparaginase activity"/>
    <property type="evidence" value="ECO:0007669"/>
    <property type="project" value="UniProtKB-UniRule"/>
</dbReference>
<dbReference type="InterPro" id="IPR006034">
    <property type="entry name" value="Asparaginase/glutaminase-like"/>
</dbReference>
<evidence type="ECO:0000256" key="7">
    <source>
        <dbReference type="PROSITE-ProRule" id="PRU10099"/>
    </source>
</evidence>
<dbReference type="Pfam" id="PF17763">
    <property type="entry name" value="Asparaginase_C"/>
    <property type="match status" value="1"/>
</dbReference>
<dbReference type="EMBL" id="JACHMH010000001">
    <property type="protein sequence ID" value="MBB4678037.1"/>
    <property type="molecule type" value="Genomic_DNA"/>
</dbReference>
<feature type="active site" description="O-isoaspartyl threonine intermediate" evidence="5">
    <location>
        <position position="12"/>
    </location>
</feature>
<evidence type="ECO:0000256" key="4">
    <source>
        <dbReference type="ARBA" id="ARBA00049366"/>
    </source>
</evidence>
<proteinExistence type="inferred from homology"/>
<evidence type="ECO:0000256" key="8">
    <source>
        <dbReference type="PROSITE-ProRule" id="PRU10100"/>
    </source>
</evidence>
<dbReference type="InterPro" id="IPR027474">
    <property type="entry name" value="L-asparaginase_N"/>
</dbReference>
<keyword evidence="3 11" id="KW-0378">Hydrolase</keyword>
<dbReference type="PANTHER" id="PTHR11707:SF28">
    <property type="entry name" value="60 KDA LYSOPHOSPHOLIPASE"/>
    <property type="match status" value="1"/>
</dbReference>
<dbReference type="InterPro" id="IPR037152">
    <property type="entry name" value="L-asparaginase_N_sf"/>
</dbReference>
<dbReference type="SMART" id="SM00870">
    <property type="entry name" value="Asparaginase"/>
    <property type="match status" value="1"/>
</dbReference>
<dbReference type="InterPro" id="IPR020827">
    <property type="entry name" value="Asparaginase/glutaminase_AS1"/>
</dbReference>
<dbReference type="InterPro" id="IPR036152">
    <property type="entry name" value="Asp/glu_Ase-like_sf"/>
</dbReference>
<dbReference type="Proteomes" id="UP000533598">
    <property type="component" value="Unassembled WGS sequence"/>
</dbReference>
<feature type="domain" description="Asparaginase/glutaminase C-terminal" evidence="10">
    <location>
        <begin position="204"/>
        <end position="306"/>
    </location>
</feature>
<evidence type="ECO:0000256" key="5">
    <source>
        <dbReference type="PIRSR" id="PIRSR001220-1"/>
    </source>
</evidence>
<keyword evidence="12" id="KW-1185">Reference proteome</keyword>
<feature type="binding site" evidence="6">
    <location>
        <position position="53"/>
    </location>
    <ligand>
        <name>substrate</name>
    </ligand>
</feature>
<evidence type="ECO:0000256" key="3">
    <source>
        <dbReference type="ARBA" id="ARBA00022801"/>
    </source>
</evidence>
<dbReference type="CDD" id="cd08964">
    <property type="entry name" value="L-asparaginase_II"/>
    <property type="match status" value="1"/>
</dbReference>
<dbReference type="PIRSF" id="PIRSF500176">
    <property type="entry name" value="L_ASNase"/>
    <property type="match status" value="1"/>
</dbReference>
<evidence type="ECO:0000256" key="6">
    <source>
        <dbReference type="PIRSR" id="PIRSR001220-2"/>
    </source>
</evidence>
<dbReference type="Pfam" id="PF00710">
    <property type="entry name" value="Asparaginase"/>
    <property type="match status" value="1"/>
</dbReference>
<feature type="active site" evidence="8">
    <location>
        <position position="86"/>
    </location>
</feature>
<comment type="catalytic activity">
    <reaction evidence="4">
        <text>L-asparagine + H2O = L-aspartate + NH4(+)</text>
        <dbReference type="Rhea" id="RHEA:21016"/>
        <dbReference type="ChEBI" id="CHEBI:15377"/>
        <dbReference type="ChEBI" id="CHEBI:28938"/>
        <dbReference type="ChEBI" id="CHEBI:29991"/>
        <dbReference type="ChEBI" id="CHEBI:58048"/>
        <dbReference type="EC" id="3.5.1.1"/>
    </reaction>
</comment>
<evidence type="ECO:0000259" key="9">
    <source>
        <dbReference type="Pfam" id="PF00710"/>
    </source>
</evidence>
<dbReference type="Gene3D" id="3.40.50.1170">
    <property type="entry name" value="L-asparaginase, N-terminal domain"/>
    <property type="match status" value="1"/>
</dbReference>
<dbReference type="InterPro" id="IPR027475">
    <property type="entry name" value="Asparaginase/glutaminase_AS2"/>
</dbReference>